<evidence type="ECO:0000256" key="1">
    <source>
        <dbReference type="SAM" id="MobiDB-lite"/>
    </source>
</evidence>
<dbReference type="OrthoDB" id="419816at2"/>
<reference evidence="2 3" key="1">
    <citation type="submission" date="2017-08" db="EMBL/GenBank/DDBJ databases">
        <title>Virgibacillus indicus sp. nov. and Virgibacillus profoundi sp. nov, two moderately halophilic bacteria isolated from marine sediment by using the Microfluidic Streak Plate.</title>
        <authorList>
            <person name="Xu B."/>
            <person name="Hu B."/>
            <person name="Wang J."/>
            <person name="Zhu Y."/>
            <person name="Huang L."/>
            <person name="Du W."/>
            <person name="Huang Y."/>
        </authorList>
    </citation>
    <scope>NUCLEOTIDE SEQUENCE [LARGE SCALE GENOMIC DNA]</scope>
    <source>
        <strain evidence="2 3">IO3-P3-H5</strain>
    </source>
</reference>
<comment type="caution">
    <text evidence="2">The sequence shown here is derived from an EMBL/GenBank/DDBJ whole genome shotgun (WGS) entry which is preliminary data.</text>
</comment>
<sequence>MATNVVHEEKKKYEATETPPDQDGLWKNLITELFEKFMQFFAPRLYEEIDFTKDPDFLQQELYKEIIQGKKGRVAADQIVKVFLKNGDERWILIHIEVEGKDGADFPKRMFRYFYRIYDKFDREIYAIALLTDAEKSTYHNQYRYSFHGTELEYTYNIYKFDSKNIKKLEQSSNPFAAAVIAGIYASKTKNDSQQRYIFKRKLMTQILQKFTMSNEETHTYFTALLYFIDYLLQVPEELKQKFIEEIRPLIGKEEVLQMKAEKEKLSPTLAAIFAEAKEEGEAKGIEKGRAEGKAEGKAEGIEEAKIMFAQELIRNKYSDETIAKLTKLDVEVIKKLRKEFE</sequence>
<evidence type="ECO:0008006" key="4">
    <source>
        <dbReference type="Google" id="ProtNLM"/>
    </source>
</evidence>
<dbReference type="PANTHER" id="PTHR35586">
    <property type="entry name" value="SLL1691 PROTEIN"/>
    <property type="match status" value="1"/>
</dbReference>
<proteinExistence type="predicted"/>
<keyword evidence="3" id="KW-1185">Reference proteome</keyword>
<gene>
    <name evidence="2" type="ORF">CIL05_00205</name>
</gene>
<accession>A0A2A2IHL3</accession>
<dbReference type="AlphaFoldDB" id="A0A2A2IHL3"/>
<evidence type="ECO:0000313" key="2">
    <source>
        <dbReference type="EMBL" id="PAV31117.1"/>
    </source>
</evidence>
<evidence type="ECO:0000313" key="3">
    <source>
        <dbReference type="Proteomes" id="UP000218887"/>
    </source>
</evidence>
<feature type="region of interest" description="Disordered" evidence="1">
    <location>
        <begin position="1"/>
        <end position="20"/>
    </location>
</feature>
<protein>
    <recommendedName>
        <fullName evidence="4">Transposase (putative) YhgA-like domain-containing protein</fullName>
    </recommendedName>
</protein>
<dbReference type="Proteomes" id="UP000218887">
    <property type="component" value="Unassembled WGS sequence"/>
</dbReference>
<dbReference type="RefSeq" id="WP_095653488.1">
    <property type="nucleotide sequence ID" value="NZ_NPOA01000001.1"/>
</dbReference>
<organism evidence="2 3">
    <name type="scientific">Virgibacillus profundi</name>
    <dbReference type="NCBI Taxonomy" id="2024555"/>
    <lineage>
        <taxon>Bacteria</taxon>
        <taxon>Bacillati</taxon>
        <taxon>Bacillota</taxon>
        <taxon>Bacilli</taxon>
        <taxon>Bacillales</taxon>
        <taxon>Bacillaceae</taxon>
        <taxon>Virgibacillus</taxon>
    </lineage>
</organism>
<dbReference type="PANTHER" id="PTHR35586:SF1">
    <property type="entry name" value="SLL1691 PROTEIN"/>
    <property type="match status" value="1"/>
</dbReference>
<name>A0A2A2IHL3_9BACI</name>
<feature type="compositionally biased region" description="Basic and acidic residues" evidence="1">
    <location>
        <begin position="1"/>
        <end position="15"/>
    </location>
</feature>
<dbReference type="EMBL" id="NPOA01000001">
    <property type="protein sequence ID" value="PAV31117.1"/>
    <property type="molecule type" value="Genomic_DNA"/>
</dbReference>